<evidence type="ECO:0000256" key="2">
    <source>
        <dbReference type="ARBA" id="ARBA00022857"/>
    </source>
</evidence>
<dbReference type="EMBL" id="KN847540">
    <property type="protein sequence ID" value="KIW04494.1"/>
    <property type="molecule type" value="Genomic_DNA"/>
</dbReference>
<dbReference type="GO" id="GO:0016491">
    <property type="term" value="F:oxidoreductase activity"/>
    <property type="evidence" value="ECO:0007669"/>
    <property type="project" value="UniProtKB-KW"/>
</dbReference>
<dbReference type="InterPro" id="IPR002347">
    <property type="entry name" value="SDR_fam"/>
</dbReference>
<reference evidence="4 5" key="1">
    <citation type="submission" date="2015-01" db="EMBL/GenBank/DDBJ databases">
        <title>The Genome Sequence of Ochroconis gallopava CBS43764.</title>
        <authorList>
            <consortium name="The Broad Institute Genomics Platform"/>
            <person name="Cuomo C."/>
            <person name="de Hoog S."/>
            <person name="Gorbushina A."/>
            <person name="Stielow B."/>
            <person name="Teixiera M."/>
            <person name="Abouelleil A."/>
            <person name="Chapman S.B."/>
            <person name="Priest M."/>
            <person name="Young S.K."/>
            <person name="Wortman J."/>
            <person name="Nusbaum C."/>
            <person name="Birren B."/>
        </authorList>
    </citation>
    <scope>NUCLEOTIDE SEQUENCE [LARGE SCALE GENOMIC DNA]</scope>
    <source>
        <strain evidence="4 5">CBS 43764</strain>
    </source>
</reference>
<organism evidence="4 5">
    <name type="scientific">Verruconis gallopava</name>
    <dbReference type="NCBI Taxonomy" id="253628"/>
    <lineage>
        <taxon>Eukaryota</taxon>
        <taxon>Fungi</taxon>
        <taxon>Dikarya</taxon>
        <taxon>Ascomycota</taxon>
        <taxon>Pezizomycotina</taxon>
        <taxon>Dothideomycetes</taxon>
        <taxon>Pleosporomycetidae</taxon>
        <taxon>Venturiales</taxon>
        <taxon>Sympoventuriaceae</taxon>
        <taxon>Verruconis</taxon>
    </lineage>
</organism>
<accession>A0A0D2AZF9</accession>
<evidence type="ECO:0000256" key="3">
    <source>
        <dbReference type="ARBA" id="ARBA00023002"/>
    </source>
</evidence>
<dbReference type="AlphaFoldDB" id="A0A0D2AZF9"/>
<dbReference type="Proteomes" id="UP000053259">
    <property type="component" value="Unassembled WGS sequence"/>
</dbReference>
<dbReference type="SUPFAM" id="SSF51735">
    <property type="entry name" value="NAD(P)-binding Rossmann-fold domains"/>
    <property type="match status" value="1"/>
</dbReference>
<dbReference type="PANTHER" id="PTHR43477">
    <property type="entry name" value="DIHYDROANTICAPSIN 7-DEHYDROGENASE"/>
    <property type="match status" value="1"/>
</dbReference>
<protein>
    <recommendedName>
        <fullName evidence="6">Short chain dehydrogenase</fullName>
    </recommendedName>
</protein>
<dbReference type="HOGENOM" id="CLU_010194_15_2_1"/>
<evidence type="ECO:0000313" key="4">
    <source>
        <dbReference type="EMBL" id="KIW04494.1"/>
    </source>
</evidence>
<evidence type="ECO:0000313" key="5">
    <source>
        <dbReference type="Proteomes" id="UP000053259"/>
    </source>
</evidence>
<dbReference type="InterPro" id="IPR036291">
    <property type="entry name" value="NAD(P)-bd_dom_sf"/>
</dbReference>
<dbReference type="Pfam" id="PF23441">
    <property type="entry name" value="SDR"/>
    <property type="match status" value="1"/>
</dbReference>
<dbReference type="RefSeq" id="XP_016214363.1">
    <property type="nucleotide sequence ID" value="XM_016357571.1"/>
</dbReference>
<name>A0A0D2AZF9_9PEZI</name>
<dbReference type="PANTHER" id="PTHR43477:SF1">
    <property type="entry name" value="DIHYDROANTICAPSIN 7-DEHYDROGENASE"/>
    <property type="match status" value="1"/>
</dbReference>
<dbReference type="InterPro" id="IPR051122">
    <property type="entry name" value="SDR_DHRS6-like"/>
</dbReference>
<dbReference type="PRINTS" id="PR00081">
    <property type="entry name" value="GDHRDH"/>
</dbReference>
<evidence type="ECO:0008006" key="6">
    <source>
        <dbReference type="Google" id="ProtNLM"/>
    </source>
</evidence>
<keyword evidence="3" id="KW-0560">Oxidoreductase</keyword>
<dbReference type="GeneID" id="27312224"/>
<dbReference type="STRING" id="253628.A0A0D2AZF9"/>
<dbReference type="InterPro" id="IPR057571">
    <property type="entry name" value="SDR_PhqE-like"/>
</dbReference>
<dbReference type="InParanoid" id="A0A0D2AZF9"/>
<proteinExistence type="inferred from homology"/>
<dbReference type="VEuPathDB" id="FungiDB:PV09_04251"/>
<evidence type="ECO:0000256" key="1">
    <source>
        <dbReference type="ARBA" id="ARBA00006484"/>
    </source>
</evidence>
<comment type="similarity">
    <text evidence="1">Belongs to the short-chain dehydrogenases/reductases (SDR) family.</text>
</comment>
<gene>
    <name evidence="4" type="ORF">PV09_04251</name>
</gene>
<dbReference type="OrthoDB" id="294295at2759"/>
<keyword evidence="5" id="KW-1185">Reference proteome</keyword>
<keyword evidence="2" id="KW-0521">NADP</keyword>
<sequence length="255" mass="27465">MMLDQKKYLNKLSGQRVLVLGGSAGIGYGVAEACLEFGCSVFISSSREQRVKNAVAQLQEAYPSKKEKIKGYVCDLGVEDVESKLIELMGKVGEVHHVVYTAGDKLAQMPLAEMSITKIKDAGQIRYFAPLLLAKHLPKSTKSYTLTSGGVAFKPNKGWSIIAGYASALHALTRNLALDLAPVRVNLISPGAVDTDLWAGMAIDDKKKLFEHISKGTLTGKVGRVEDVVEGYLAFMRDSNVTGSIYSTDGGHVLA</sequence>
<dbReference type="Gene3D" id="3.40.50.720">
    <property type="entry name" value="NAD(P)-binding Rossmann-like Domain"/>
    <property type="match status" value="1"/>
</dbReference>
<dbReference type="CDD" id="cd05233">
    <property type="entry name" value="SDR_c"/>
    <property type="match status" value="1"/>
</dbReference>